<dbReference type="InterPro" id="IPR003593">
    <property type="entry name" value="AAA+_ATPase"/>
</dbReference>
<sequence length="241" mass="27677">MLINIENVSYIYRKNKLKALKNIDLKFSGHQTHAVLGHNGAGKTTLFLLMSGYLKLQSGRITYNSKFIDNKKEIAYVPESGGFFGSLTVWENLRFRYLISEQPEQDMHERINLLIETFGLDEKINMQGKSLSTGLKKRLALACAFVHKPKILLLDEPTNGIDPTTYDMLVKILNSQKKKGHHILLNSHDLVFVSEVADDICILNQGKVVCRKELNNLDEEQLKQLYFENTESFEDKHYEDI</sequence>
<feature type="domain" description="ABC transporter" evidence="4">
    <location>
        <begin position="3"/>
        <end position="230"/>
    </location>
</feature>
<dbReference type="AlphaFoldDB" id="A0A7G9WHJ7"/>
<dbReference type="PANTHER" id="PTHR42939:SF1">
    <property type="entry name" value="ABC TRANSPORTER ATP-BINDING PROTEIN ALBC-RELATED"/>
    <property type="match status" value="1"/>
</dbReference>
<dbReference type="RefSeq" id="WP_212507223.1">
    <property type="nucleotide sequence ID" value="NZ_CP060696.1"/>
</dbReference>
<dbReference type="PANTHER" id="PTHR42939">
    <property type="entry name" value="ABC TRANSPORTER ATP-BINDING PROTEIN ALBC-RELATED"/>
    <property type="match status" value="1"/>
</dbReference>
<dbReference type="SUPFAM" id="SSF52540">
    <property type="entry name" value="P-loop containing nucleoside triphosphate hydrolases"/>
    <property type="match status" value="1"/>
</dbReference>
<reference evidence="5 6" key="1">
    <citation type="submission" date="2020-08" db="EMBL/GenBank/DDBJ databases">
        <authorList>
            <person name="Ren C."/>
            <person name="Gu Y."/>
            <person name="Xu Y."/>
        </authorList>
    </citation>
    <scope>NUCLEOTIDE SEQUENCE [LARGE SCALE GENOMIC DNA]</scope>
    <source>
        <strain evidence="5 6">LBM18003</strain>
    </source>
</reference>
<accession>A0A7G9WHJ7</accession>
<evidence type="ECO:0000256" key="3">
    <source>
        <dbReference type="ARBA" id="ARBA00022840"/>
    </source>
</evidence>
<name>A0A7G9WHJ7_9FIRM</name>
<dbReference type="PROSITE" id="PS50893">
    <property type="entry name" value="ABC_TRANSPORTER_2"/>
    <property type="match status" value="1"/>
</dbReference>
<dbReference type="InterPro" id="IPR003439">
    <property type="entry name" value="ABC_transporter-like_ATP-bd"/>
</dbReference>
<keyword evidence="2" id="KW-0547">Nucleotide-binding</keyword>
<dbReference type="Pfam" id="PF00005">
    <property type="entry name" value="ABC_tran"/>
    <property type="match status" value="1"/>
</dbReference>
<dbReference type="EMBL" id="CP060696">
    <property type="protein sequence ID" value="QNO18159.1"/>
    <property type="molecule type" value="Genomic_DNA"/>
</dbReference>
<evidence type="ECO:0000256" key="1">
    <source>
        <dbReference type="ARBA" id="ARBA00022448"/>
    </source>
</evidence>
<dbReference type="Gene3D" id="3.40.50.300">
    <property type="entry name" value="P-loop containing nucleotide triphosphate hydrolases"/>
    <property type="match status" value="1"/>
</dbReference>
<dbReference type="SMART" id="SM00382">
    <property type="entry name" value="AAA"/>
    <property type="match status" value="1"/>
</dbReference>
<dbReference type="Proteomes" id="UP000516046">
    <property type="component" value="Chromosome"/>
</dbReference>
<evidence type="ECO:0000313" key="5">
    <source>
        <dbReference type="EMBL" id="QNO18159.1"/>
    </source>
</evidence>
<keyword evidence="1" id="KW-0813">Transport</keyword>
<keyword evidence="6" id="KW-1185">Reference proteome</keyword>
<evidence type="ECO:0000259" key="4">
    <source>
        <dbReference type="PROSITE" id="PS50893"/>
    </source>
</evidence>
<dbReference type="InterPro" id="IPR051782">
    <property type="entry name" value="ABC_Transporter_VariousFunc"/>
</dbReference>
<proteinExistence type="predicted"/>
<dbReference type="InterPro" id="IPR027417">
    <property type="entry name" value="P-loop_NTPase"/>
</dbReference>
<dbReference type="GO" id="GO:0016887">
    <property type="term" value="F:ATP hydrolysis activity"/>
    <property type="evidence" value="ECO:0007669"/>
    <property type="project" value="InterPro"/>
</dbReference>
<gene>
    <name evidence="5" type="ORF">H6X83_00355</name>
</gene>
<keyword evidence="3 5" id="KW-0067">ATP-binding</keyword>
<dbReference type="GO" id="GO:0005524">
    <property type="term" value="F:ATP binding"/>
    <property type="evidence" value="ECO:0007669"/>
    <property type="project" value="UniProtKB-KW"/>
</dbReference>
<organism evidence="5 6">
    <name type="scientific">Caproicibacterium amylolyticum</name>
    <dbReference type="NCBI Taxonomy" id="2766537"/>
    <lineage>
        <taxon>Bacteria</taxon>
        <taxon>Bacillati</taxon>
        <taxon>Bacillota</taxon>
        <taxon>Clostridia</taxon>
        <taxon>Eubacteriales</taxon>
        <taxon>Oscillospiraceae</taxon>
        <taxon>Caproicibacterium</taxon>
    </lineage>
</organism>
<dbReference type="CDD" id="cd03230">
    <property type="entry name" value="ABC_DR_subfamily_A"/>
    <property type="match status" value="1"/>
</dbReference>
<dbReference type="KEGG" id="caml:H6X83_00355"/>
<evidence type="ECO:0000256" key="2">
    <source>
        <dbReference type="ARBA" id="ARBA00022741"/>
    </source>
</evidence>
<protein>
    <submittedName>
        <fullName evidence="5">ABC transporter ATP-binding protein</fullName>
    </submittedName>
</protein>
<evidence type="ECO:0000313" key="6">
    <source>
        <dbReference type="Proteomes" id="UP000516046"/>
    </source>
</evidence>